<keyword evidence="2" id="KW-0812">Transmembrane</keyword>
<reference evidence="3 4" key="1">
    <citation type="submission" date="2023-01" db="EMBL/GenBank/DDBJ databases">
        <title>Analysis of 21 Apiospora genomes using comparative genomics revels a genus with tremendous synthesis potential of carbohydrate active enzymes and secondary metabolites.</title>
        <authorList>
            <person name="Sorensen T."/>
        </authorList>
    </citation>
    <scope>NUCLEOTIDE SEQUENCE [LARGE SCALE GENOMIC DNA]</scope>
    <source>
        <strain evidence="3 4">CBS 83171</strain>
    </source>
</reference>
<accession>A0ABR1TMU3</accession>
<feature type="region of interest" description="Disordered" evidence="1">
    <location>
        <begin position="127"/>
        <end position="255"/>
    </location>
</feature>
<organism evidence="3 4">
    <name type="scientific">Apiospora saccharicola</name>
    <dbReference type="NCBI Taxonomy" id="335842"/>
    <lineage>
        <taxon>Eukaryota</taxon>
        <taxon>Fungi</taxon>
        <taxon>Dikarya</taxon>
        <taxon>Ascomycota</taxon>
        <taxon>Pezizomycotina</taxon>
        <taxon>Sordariomycetes</taxon>
        <taxon>Xylariomycetidae</taxon>
        <taxon>Amphisphaeriales</taxon>
        <taxon>Apiosporaceae</taxon>
        <taxon>Apiospora</taxon>
    </lineage>
</organism>
<keyword evidence="2" id="KW-1133">Transmembrane helix</keyword>
<feature type="transmembrane region" description="Helical" evidence="2">
    <location>
        <begin position="21"/>
        <end position="41"/>
    </location>
</feature>
<protein>
    <recommendedName>
        <fullName evidence="5">TRP C-terminal domain-containing protein</fullName>
    </recommendedName>
</protein>
<keyword evidence="2" id="KW-0472">Membrane</keyword>
<evidence type="ECO:0000256" key="2">
    <source>
        <dbReference type="SAM" id="Phobius"/>
    </source>
</evidence>
<dbReference type="Proteomes" id="UP001446871">
    <property type="component" value="Unassembled WGS sequence"/>
</dbReference>
<feature type="transmembrane region" description="Helical" evidence="2">
    <location>
        <begin position="88"/>
        <end position="110"/>
    </location>
</feature>
<gene>
    <name evidence="3" type="ORF">PG996_015304</name>
</gene>
<proteinExistence type="predicted"/>
<evidence type="ECO:0008006" key="5">
    <source>
        <dbReference type="Google" id="ProtNLM"/>
    </source>
</evidence>
<evidence type="ECO:0000256" key="1">
    <source>
        <dbReference type="SAM" id="MobiDB-lite"/>
    </source>
</evidence>
<keyword evidence="4" id="KW-1185">Reference proteome</keyword>
<feature type="transmembrane region" description="Helical" evidence="2">
    <location>
        <begin position="47"/>
        <end position="67"/>
    </location>
</feature>
<feature type="compositionally biased region" description="Low complexity" evidence="1">
    <location>
        <begin position="152"/>
        <end position="161"/>
    </location>
</feature>
<sequence length="297" mass="32446">MEYLKILQSAAQELPAVAARLYKVSVTMYGYLSAAFYWATVPLRYPAYYVYVVASRVLSVLLSPLWFTWKFFSSAALMVVNIFSGFKLLFNFLTCAIIVGLVAALVIHLISRLITMLLSVHPSQQQKTRVKQETAEPQTQLRRFAPTPNGNSTPQQQQPSPQQTPPPLYNDDDLDGDDDYYYVQGNDGDGESLAGSSTGPGGSRLLSEMGGATTTTTSSESAFNVPNASSSRRRGGGRAQNLSSSSALSFGGNDMYKRDWRSLSSNMKSNAGSRRGCSIRSLLAQTIHEESSESDSL</sequence>
<feature type="compositionally biased region" description="Acidic residues" evidence="1">
    <location>
        <begin position="170"/>
        <end position="180"/>
    </location>
</feature>
<comment type="caution">
    <text evidence="3">The sequence shown here is derived from an EMBL/GenBank/DDBJ whole genome shotgun (WGS) entry which is preliminary data.</text>
</comment>
<evidence type="ECO:0000313" key="3">
    <source>
        <dbReference type="EMBL" id="KAK8047240.1"/>
    </source>
</evidence>
<name>A0ABR1TMU3_9PEZI</name>
<evidence type="ECO:0000313" key="4">
    <source>
        <dbReference type="Proteomes" id="UP001446871"/>
    </source>
</evidence>
<dbReference type="EMBL" id="JAQQWM010000009">
    <property type="protein sequence ID" value="KAK8047240.1"/>
    <property type="molecule type" value="Genomic_DNA"/>
</dbReference>